<keyword evidence="3" id="KW-1185">Reference proteome</keyword>
<dbReference type="EMBL" id="MU006248">
    <property type="protein sequence ID" value="KAF2818830.1"/>
    <property type="molecule type" value="Genomic_DNA"/>
</dbReference>
<dbReference type="OrthoDB" id="3755201at2759"/>
<feature type="region of interest" description="Disordered" evidence="1">
    <location>
        <begin position="85"/>
        <end position="116"/>
    </location>
</feature>
<evidence type="ECO:0000256" key="1">
    <source>
        <dbReference type="SAM" id="MobiDB-lite"/>
    </source>
</evidence>
<evidence type="ECO:0000313" key="2">
    <source>
        <dbReference type="EMBL" id="KAF2818830.1"/>
    </source>
</evidence>
<name>A0A6A6ZCS2_9PLEO</name>
<gene>
    <name evidence="2" type="ORF">CC86DRAFT_151206</name>
</gene>
<sequence>MPTDHHGVTHAGAIGLFDDDDENAATLASAERHEIAGLEKVIRCEERSTKRKLRKEDKAAQREVECKPNLPRPVSWLNRLFSASSSESSLTRLAEEESETDDEKKTTTTTKKKKKRVKAEWTVVRRPVAPDAVYTAQDVDPVDSPFLRECGMVRVVSDDAGGCHIVPKSTIQKNN</sequence>
<protein>
    <submittedName>
        <fullName evidence="2">Uncharacterized protein</fullName>
    </submittedName>
</protein>
<dbReference type="Proteomes" id="UP000799424">
    <property type="component" value="Unassembled WGS sequence"/>
</dbReference>
<proteinExistence type="predicted"/>
<reference evidence="2" key="1">
    <citation type="journal article" date="2020" name="Stud. Mycol.">
        <title>101 Dothideomycetes genomes: a test case for predicting lifestyles and emergence of pathogens.</title>
        <authorList>
            <person name="Haridas S."/>
            <person name="Albert R."/>
            <person name="Binder M."/>
            <person name="Bloem J."/>
            <person name="Labutti K."/>
            <person name="Salamov A."/>
            <person name="Andreopoulos B."/>
            <person name="Baker S."/>
            <person name="Barry K."/>
            <person name="Bills G."/>
            <person name="Bluhm B."/>
            <person name="Cannon C."/>
            <person name="Castanera R."/>
            <person name="Culley D."/>
            <person name="Daum C."/>
            <person name="Ezra D."/>
            <person name="Gonzalez J."/>
            <person name="Henrissat B."/>
            <person name="Kuo A."/>
            <person name="Liang C."/>
            <person name="Lipzen A."/>
            <person name="Lutzoni F."/>
            <person name="Magnuson J."/>
            <person name="Mondo S."/>
            <person name="Nolan M."/>
            <person name="Ohm R."/>
            <person name="Pangilinan J."/>
            <person name="Park H.-J."/>
            <person name="Ramirez L."/>
            <person name="Alfaro M."/>
            <person name="Sun H."/>
            <person name="Tritt A."/>
            <person name="Yoshinaga Y."/>
            <person name="Zwiers L.-H."/>
            <person name="Turgeon B."/>
            <person name="Goodwin S."/>
            <person name="Spatafora J."/>
            <person name="Crous P."/>
            <person name="Grigoriev I."/>
        </authorList>
    </citation>
    <scope>NUCLEOTIDE SEQUENCE</scope>
    <source>
        <strain evidence="2">CBS 113818</strain>
    </source>
</reference>
<dbReference type="AlphaFoldDB" id="A0A6A6ZCS2"/>
<evidence type="ECO:0000313" key="3">
    <source>
        <dbReference type="Proteomes" id="UP000799424"/>
    </source>
</evidence>
<organism evidence="2 3">
    <name type="scientific">Ophiobolus disseminans</name>
    <dbReference type="NCBI Taxonomy" id="1469910"/>
    <lineage>
        <taxon>Eukaryota</taxon>
        <taxon>Fungi</taxon>
        <taxon>Dikarya</taxon>
        <taxon>Ascomycota</taxon>
        <taxon>Pezizomycotina</taxon>
        <taxon>Dothideomycetes</taxon>
        <taxon>Pleosporomycetidae</taxon>
        <taxon>Pleosporales</taxon>
        <taxon>Pleosporineae</taxon>
        <taxon>Phaeosphaeriaceae</taxon>
        <taxon>Ophiobolus</taxon>
    </lineage>
</organism>
<accession>A0A6A6ZCS2</accession>